<protein>
    <recommendedName>
        <fullName evidence="7">DNA (cytosine-5-)-methyltransferase</fullName>
    </recommendedName>
</protein>
<dbReference type="RefSeq" id="WP_345666861.1">
    <property type="nucleotide sequence ID" value="NZ_BAABKC010000009.1"/>
</dbReference>
<proteinExistence type="predicted"/>
<feature type="region of interest" description="Disordered" evidence="4">
    <location>
        <begin position="133"/>
        <end position="223"/>
    </location>
</feature>
<evidence type="ECO:0000256" key="3">
    <source>
        <dbReference type="ARBA" id="ARBA00022691"/>
    </source>
</evidence>
<evidence type="ECO:0000313" key="6">
    <source>
        <dbReference type="Proteomes" id="UP001500124"/>
    </source>
</evidence>
<keyword evidence="6" id="KW-1185">Reference proteome</keyword>
<sequence length="223" mass="23599">MAGDLLGGPSLGIEWDRSACLTRYAAGLATLHAYVSATRGESLDALSPEINVLAGGPPCRTYSVAGRGSGCKALEEVKSCIRRIMAGEAGGSAAKVAKEPEPGARPHDVIVLEPVPTVEASWGRAEIGIRRAFATRTDPPRLRGEGMEPQQRRRDLRTRNRSGGPSCGATAARQRTTAPPAVHAAPRSRRGRARRRRSGDRRSSGQSSPFLPLTGAVSNRSAK</sequence>
<name>A0ABP9JVI9_9ACTN</name>
<keyword evidence="2" id="KW-0808">Transferase</keyword>
<evidence type="ECO:0000313" key="5">
    <source>
        <dbReference type="EMBL" id="GAA5043886.1"/>
    </source>
</evidence>
<gene>
    <name evidence="5" type="ORF">GCM10023336_05790</name>
</gene>
<dbReference type="EMBL" id="BAABKC010000009">
    <property type="protein sequence ID" value="GAA5043886.1"/>
    <property type="molecule type" value="Genomic_DNA"/>
</dbReference>
<feature type="compositionally biased region" description="Basic and acidic residues" evidence="4">
    <location>
        <begin position="138"/>
        <end position="153"/>
    </location>
</feature>
<comment type="caution">
    <text evidence="5">The sequence shown here is derived from an EMBL/GenBank/DDBJ whole genome shotgun (WGS) entry which is preliminary data.</text>
</comment>
<keyword evidence="1" id="KW-0489">Methyltransferase</keyword>
<feature type="compositionally biased region" description="Basic residues" evidence="4">
    <location>
        <begin position="186"/>
        <end position="199"/>
    </location>
</feature>
<accession>A0ABP9JVI9</accession>
<feature type="compositionally biased region" description="Low complexity" evidence="4">
    <location>
        <begin position="169"/>
        <end position="181"/>
    </location>
</feature>
<organism evidence="5 6">
    <name type="scientific">Streptomyces similanensis</name>
    <dbReference type="NCBI Taxonomy" id="1274988"/>
    <lineage>
        <taxon>Bacteria</taxon>
        <taxon>Bacillati</taxon>
        <taxon>Actinomycetota</taxon>
        <taxon>Actinomycetes</taxon>
        <taxon>Kitasatosporales</taxon>
        <taxon>Streptomycetaceae</taxon>
        <taxon>Streptomyces</taxon>
    </lineage>
</organism>
<keyword evidence="3" id="KW-0949">S-adenosyl-L-methionine</keyword>
<evidence type="ECO:0000256" key="2">
    <source>
        <dbReference type="ARBA" id="ARBA00022679"/>
    </source>
</evidence>
<evidence type="ECO:0000256" key="1">
    <source>
        <dbReference type="ARBA" id="ARBA00022603"/>
    </source>
</evidence>
<dbReference type="InterPro" id="IPR018117">
    <property type="entry name" value="C5_DNA_meth_AS"/>
</dbReference>
<evidence type="ECO:0000256" key="4">
    <source>
        <dbReference type="SAM" id="MobiDB-lite"/>
    </source>
</evidence>
<reference evidence="6" key="1">
    <citation type="journal article" date="2019" name="Int. J. Syst. Evol. Microbiol.">
        <title>The Global Catalogue of Microorganisms (GCM) 10K type strain sequencing project: providing services to taxonomists for standard genome sequencing and annotation.</title>
        <authorList>
            <consortium name="The Broad Institute Genomics Platform"/>
            <consortium name="The Broad Institute Genome Sequencing Center for Infectious Disease"/>
            <person name="Wu L."/>
            <person name="Ma J."/>
        </authorList>
    </citation>
    <scope>NUCLEOTIDE SEQUENCE [LARGE SCALE GENOMIC DNA]</scope>
    <source>
        <strain evidence="6">JCM 18410</strain>
    </source>
</reference>
<dbReference type="Proteomes" id="UP001500124">
    <property type="component" value="Unassembled WGS sequence"/>
</dbReference>
<dbReference type="PROSITE" id="PS00094">
    <property type="entry name" value="C5_MTASE_1"/>
    <property type="match status" value="1"/>
</dbReference>
<dbReference type="InterPro" id="IPR029063">
    <property type="entry name" value="SAM-dependent_MTases_sf"/>
</dbReference>
<dbReference type="Gene3D" id="3.40.50.150">
    <property type="entry name" value="Vaccinia Virus protein VP39"/>
    <property type="match status" value="1"/>
</dbReference>
<evidence type="ECO:0008006" key="7">
    <source>
        <dbReference type="Google" id="ProtNLM"/>
    </source>
</evidence>